<feature type="compositionally biased region" description="Low complexity" evidence="3">
    <location>
        <begin position="203"/>
        <end position="213"/>
    </location>
</feature>
<dbReference type="PANTHER" id="PTHR31080:SF68">
    <property type="entry name" value="PLANT INVERTASE_PECTIN METHYLESTERASE INHIBITOR SUPERFAMILY PROTEIN"/>
    <property type="match status" value="1"/>
</dbReference>
<dbReference type="SUPFAM" id="SSF101148">
    <property type="entry name" value="Plant invertase/pectin methylesterase inhibitor"/>
    <property type="match status" value="1"/>
</dbReference>
<sequence length="221" mass="24545">MQLVETMDSISKKLLLFLCLSSLHLLTNGTRPFHIVHHDIRSDLLKFCEHTTNPSLCAETIQPHVLDGDIDPFKALEIEVEATLNETKKAIAIIDELLLTKNNINNKSLMSAFNTCKEQYNYILDSIKETKDAIAQHDLIEAKFKFSAVISYQSTCMDEFEHVECPFAEDSETIFNLGGNTLDIIADLEKTVAPQQPIPTAPSTDSSQSSSTSINVIGTIS</sequence>
<dbReference type="InterPro" id="IPR006501">
    <property type="entry name" value="Pectinesterase_inhib_dom"/>
</dbReference>
<dbReference type="InterPro" id="IPR051955">
    <property type="entry name" value="PME_Inhibitor"/>
</dbReference>
<evidence type="ECO:0000256" key="1">
    <source>
        <dbReference type="ARBA" id="ARBA00022729"/>
    </source>
</evidence>
<reference evidence="7" key="1">
    <citation type="journal article" date="2020" name="Nat. Commun.">
        <title>Genome sequence of the cluster root forming white lupin.</title>
        <authorList>
            <person name="Hufnagel B."/>
            <person name="Marques A."/>
            <person name="Soriano A."/>
            <person name="Marques L."/>
            <person name="Divol F."/>
            <person name="Doumas P."/>
            <person name="Sallet E."/>
            <person name="Mancinotti D."/>
            <person name="Carrere S."/>
            <person name="Marande W."/>
            <person name="Arribat S."/>
            <person name="Keller J."/>
            <person name="Huneau C."/>
            <person name="Blein T."/>
            <person name="Aime D."/>
            <person name="Laguerre M."/>
            <person name="Taylor J."/>
            <person name="Schubert V."/>
            <person name="Nelson M."/>
            <person name="Geu-Flores F."/>
            <person name="Crespi M."/>
            <person name="Gallardo-Guerrero K."/>
            <person name="Delaux P.-M."/>
            <person name="Salse J."/>
            <person name="Berges H."/>
            <person name="Guyot R."/>
            <person name="Gouzy J."/>
            <person name="Peret B."/>
        </authorList>
    </citation>
    <scope>NUCLEOTIDE SEQUENCE [LARGE SCALE GENOMIC DNA]</scope>
    <source>
        <strain evidence="7">cv. Amiga</strain>
    </source>
</reference>
<dbReference type="PANTHER" id="PTHR31080">
    <property type="entry name" value="PECTINESTERASE INHIBITOR-LIKE"/>
    <property type="match status" value="1"/>
</dbReference>
<name>A0A6A4NZP5_LUPAL</name>
<dbReference type="OrthoDB" id="770764at2759"/>
<evidence type="ECO:0000256" key="4">
    <source>
        <dbReference type="SAM" id="SignalP"/>
    </source>
</evidence>
<dbReference type="Proteomes" id="UP000447434">
    <property type="component" value="Chromosome 18"/>
</dbReference>
<feature type="region of interest" description="Disordered" evidence="3">
    <location>
        <begin position="195"/>
        <end position="221"/>
    </location>
</feature>
<feature type="signal peptide" evidence="4">
    <location>
        <begin position="1"/>
        <end position="29"/>
    </location>
</feature>
<dbReference type="CDD" id="cd15800">
    <property type="entry name" value="PMEI-like_2"/>
    <property type="match status" value="1"/>
</dbReference>
<evidence type="ECO:0000313" key="7">
    <source>
        <dbReference type="Proteomes" id="UP000447434"/>
    </source>
</evidence>
<dbReference type="NCBIfam" id="TIGR01614">
    <property type="entry name" value="PME_inhib"/>
    <property type="match status" value="1"/>
</dbReference>
<dbReference type="EMBL" id="WOCE01000018">
    <property type="protein sequence ID" value="KAE9594822.1"/>
    <property type="molecule type" value="Genomic_DNA"/>
</dbReference>
<evidence type="ECO:0000256" key="2">
    <source>
        <dbReference type="ARBA" id="ARBA00038471"/>
    </source>
</evidence>
<proteinExistence type="inferred from homology"/>
<accession>A0A6A4NZP5</accession>
<comment type="caution">
    <text evidence="6">The sequence shown here is derived from an EMBL/GenBank/DDBJ whole genome shotgun (WGS) entry which is preliminary data.</text>
</comment>
<organism evidence="6 7">
    <name type="scientific">Lupinus albus</name>
    <name type="common">White lupine</name>
    <name type="synonym">Lupinus termis</name>
    <dbReference type="NCBI Taxonomy" id="3870"/>
    <lineage>
        <taxon>Eukaryota</taxon>
        <taxon>Viridiplantae</taxon>
        <taxon>Streptophyta</taxon>
        <taxon>Embryophyta</taxon>
        <taxon>Tracheophyta</taxon>
        <taxon>Spermatophyta</taxon>
        <taxon>Magnoliopsida</taxon>
        <taxon>eudicotyledons</taxon>
        <taxon>Gunneridae</taxon>
        <taxon>Pentapetalae</taxon>
        <taxon>rosids</taxon>
        <taxon>fabids</taxon>
        <taxon>Fabales</taxon>
        <taxon>Fabaceae</taxon>
        <taxon>Papilionoideae</taxon>
        <taxon>50 kb inversion clade</taxon>
        <taxon>genistoids sensu lato</taxon>
        <taxon>core genistoids</taxon>
        <taxon>Genisteae</taxon>
        <taxon>Lupinus</taxon>
    </lineage>
</organism>
<dbReference type="Pfam" id="PF04043">
    <property type="entry name" value="PMEI"/>
    <property type="match status" value="1"/>
</dbReference>
<keyword evidence="1 4" id="KW-0732">Signal</keyword>
<protein>
    <submittedName>
        <fullName evidence="6">Putative pectinesterase inhibitor domain-containing protein</fullName>
    </submittedName>
</protein>
<dbReference type="GO" id="GO:0004857">
    <property type="term" value="F:enzyme inhibitor activity"/>
    <property type="evidence" value="ECO:0007669"/>
    <property type="project" value="InterPro"/>
</dbReference>
<evidence type="ECO:0000256" key="3">
    <source>
        <dbReference type="SAM" id="MobiDB-lite"/>
    </source>
</evidence>
<evidence type="ECO:0000259" key="5">
    <source>
        <dbReference type="SMART" id="SM00856"/>
    </source>
</evidence>
<dbReference type="AlphaFoldDB" id="A0A6A4NZP5"/>
<feature type="domain" description="Pectinesterase inhibitor" evidence="5">
    <location>
        <begin position="40"/>
        <end position="184"/>
    </location>
</feature>
<dbReference type="InterPro" id="IPR035513">
    <property type="entry name" value="Invertase/methylesterase_inhib"/>
</dbReference>
<dbReference type="Gene3D" id="1.20.140.40">
    <property type="entry name" value="Invertase/pectin methylesterase inhibitor family protein"/>
    <property type="match status" value="1"/>
</dbReference>
<evidence type="ECO:0000313" key="6">
    <source>
        <dbReference type="EMBL" id="KAE9594822.1"/>
    </source>
</evidence>
<gene>
    <name evidence="6" type="ORF">Lalb_Chr18g0057851</name>
</gene>
<comment type="similarity">
    <text evidence="2">Belongs to the PMEI family.</text>
</comment>
<dbReference type="SMART" id="SM00856">
    <property type="entry name" value="PMEI"/>
    <property type="match status" value="1"/>
</dbReference>
<keyword evidence="7" id="KW-1185">Reference proteome</keyword>
<feature type="chain" id="PRO_5025566628" evidence="4">
    <location>
        <begin position="30"/>
        <end position="221"/>
    </location>
</feature>